<dbReference type="AlphaFoldDB" id="A0AAW4YQR4"/>
<evidence type="ECO:0000313" key="4">
    <source>
        <dbReference type="Proteomes" id="UP001320154"/>
    </source>
</evidence>
<evidence type="ECO:0000313" key="5">
    <source>
        <dbReference type="Proteomes" id="UP001320178"/>
    </source>
</evidence>
<keyword evidence="4" id="KW-1185">Reference proteome</keyword>
<dbReference type="PANTHER" id="PTHR33376:SF15">
    <property type="entry name" value="BLL6794 PROTEIN"/>
    <property type="match status" value="1"/>
</dbReference>
<protein>
    <submittedName>
        <fullName evidence="3">C4-dicarboxylate TRAP transporter substrate-binding protein</fullName>
    </submittedName>
</protein>
<proteinExistence type="predicted"/>
<dbReference type="EMBL" id="JABFTS010000002">
    <property type="protein sequence ID" value="MCE8050728.1"/>
    <property type="molecule type" value="Genomic_DNA"/>
</dbReference>
<dbReference type="PANTHER" id="PTHR33376">
    <property type="match status" value="1"/>
</dbReference>
<dbReference type="InterPro" id="IPR038404">
    <property type="entry name" value="TRAP_DctP_sf"/>
</dbReference>
<reference evidence="3 4" key="2">
    <citation type="journal article" date="2021" name="Front. Microbiol.">
        <title>Aerobic Denitrification and Heterotrophic Sulfur Oxidation in the Genus Halomonas Revealed by Six Novel Species Characterizations and Genome-Based Analysis.</title>
        <authorList>
            <person name="Wang L."/>
            <person name="Shao Z."/>
        </authorList>
    </citation>
    <scope>NUCLEOTIDE SEQUENCE</scope>
    <source>
        <strain evidence="2 4">MCCC 1A05748</strain>
        <strain evidence="3">MCCC 1A05776</strain>
    </source>
</reference>
<dbReference type="CDD" id="cd13666">
    <property type="entry name" value="PBP2_TRAP_DctP_like_1"/>
    <property type="match status" value="1"/>
</dbReference>
<accession>A0AAW4YQR4</accession>
<dbReference type="Gene3D" id="3.40.190.170">
    <property type="entry name" value="Bacterial extracellular solute-binding protein, family 7"/>
    <property type="match status" value="1"/>
</dbReference>
<dbReference type="InterPro" id="IPR018389">
    <property type="entry name" value="DctP_fam"/>
</dbReference>
<dbReference type="Pfam" id="PF03480">
    <property type="entry name" value="DctP"/>
    <property type="match status" value="1"/>
</dbReference>
<name>A0AAW4YQR4_9GAMM</name>
<dbReference type="GO" id="GO:0055085">
    <property type="term" value="P:transmembrane transport"/>
    <property type="evidence" value="ECO:0007669"/>
    <property type="project" value="InterPro"/>
</dbReference>
<comment type="caution">
    <text evidence="3">The sequence shown here is derived from an EMBL/GenBank/DDBJ whole genome shotgun (WGS) entry which is preliminary data.</text>
</comment>
<sequence length="368" mass="41142">MTCAALTLGATAQAQASINFIANSWYDQQHPHTLFGYTEWAETVRELSNGELDPEVYTGTVLLAPRAALQGIRDNIVQVAHHAAIFTPSELPVANAVQELGFNFSDPLVTSLAVTDFSLNNAAQLEEWEEVGVVYLGAYTTSPYVLFCREPVRNLREMQGKRIRTAGSMVSQWVEQAGGIPVNVPSSEMYSGLDRGSLDCASNSPLDLITRSLWEVAEHTTMLPTGMYWSGPQWGYNPDFWSGLSEEHRRVLMEASAKAMTRMIVQYVKLDESSLAEAREKGNNIYEPEGDLLESAENFREAAISEIYDVARERHGIQEPEALIDDFLATYEKWEALVAEVDREDEEALAELAMREIYDKLPDDYAVR</sequence>
<evidence type="ECO:0000313" key="3">
    <source>
        <dbReference type="EMBL" id="MCE8050728.1"/>
    </source>
</evidence>
<dbReference type="Proteomes" id="UP001320154">
    <property type="component" value="Unassembled WGS sequence"/>
</dbReference>
<organism evidence="3 5">
    <name type="scientific">Billgrantia desiderata</name>
    <dbReference type="NCBI Taxonomy" id="52021"/>
    <lineage>
        <taxon>Bacteria</taxon>
        <taxon>Pseudomonadati</taxon>
        <taxon>Pseudomonadota</taxon>
        <taxon>Gammaproteobacteria</taxon>
        <taxon>Oceanospirillales</taxon>
        <taxon>Halomonadaceae</taxon>
        <taxon>Billgrantia</taxon>
    </lineage>
</organism>
<reference evidence="3" key="1">
    <citation type="submission" date="2020-05" db="EMBL/GenBank/DDBJ databases">
        <authorList>
            <person name="Wang L."/>
            <person name="Shao Z."/>
        </authorList>
    </citation>
    <scope>NUCLEOTIDE SEQUENCE</scope>
    <source>
        <strain evidence="2">MCCC 1A05748</strain>
        <strain evidence="3">MCCC 1A05776</strain>
    </source>
</reference>
<gene>
    <name evidence="2" type="ORF">HOP60_00995</name>
    <name evidence="3" type="ORF">HOP61_05430</name>
</gene>
<evidence type="ECO:0000256" key="1">
    <source>
        <dbReference type="ARBA" id="ARBA00022729"/>
    </source>
</evidence>
<dbReference type="EMBL" id="JABFTQ010000001">
    <property type="protein sequence ID" value="MCE8045303.1"/>
    <property type="molecule type" value="Genomic_DNA"/>
</dbReference>
<dbReference type="Proteomes" id="UP001320178">
    <property type="component" value="Unassembled WGS sequence"/>
</dbReference>
<keyword evidence="1" id="KW-0732">Signal</keyword>
<evidence type="ECO:0000313" key="2">
    <source>
        <dbReference type="EMBL" id="MCE8045303.1"/>
    </source>
</evidence>
<dbReference type="NCBIfam" id="NF037995">
    <property type="entry name" value="TRAP_S1"/>
    <property type="match status" value="1"/>
</dbReference>